<feature type="compositionally biased region" description="Polar residues" evidence="3">
    <location>
        <begin position="20"/>
        <end position="29"/>
    </location>
</feature>
<reference evidence="4" key="1">
    <citation type="journal article" date="2021" name="Open Biol.">
        <title>Shared evolutionary footprints suggest mitochondrial oxidative damage underlies multiple complex I losses in fungi.</title>
        <authorList>
            <person name="Schikora-Tamarit M.A."/>
            <person name="Marcet-Houben M."/>
            <person name="Nosek J."/>
            <person name="Gabaldon T."/>
        </authorList>
    </citation>
    <scope>NUCLEOTIDE SEQUENCE</scope>
    <source>
        <strain evidence="4">CBS6075</strain>
    </source>
</reference>
<comment type="subcellular location">
    <subcellularLocation>
        <location evidence="1">Nucleus</location>
    </subcellularLocation>
</comment>
<evidence type="ECO:0000256" key="2">
    <source>
        <dbReference type="ARBA" id="ARBA00023242"/>
    </source>
</evidence>
<evidence type="ECO:0000256" key="3">
    <source>
        <dbReference type="SAM" id="MobiDB-lite"/>
    </source>
</evidence>
<dbReference type="InterPro" id="IPR021858">
    <property type="entry name" value="Fun_TF"/>
</dbReference>
<keyword evidence="2" id="KW-0539">Nucleus</keyword>
<gene>
    <name evidence="4" type="ORF">OGAPHI_002376</name>
</gene>
<evidence type="ECO:0000313" key="4">
    <source>
        <dbReference type="EMBL" id="KAH3668622.1"/>
    </source>
</evidence>
<reference evidence="4" key="2">
    <citation type="submission" date="2021-01" db="EMBL/GenBank/DDBJ databases">
        <authorList>
            <person name="Schikora-Tamarit M.A."/>
        </authorList>
    </citation>
    <scope>NUCLEOTIDE SEQUENCE</scope>
    <source>
        <strain evidence="4">CBS6075</strain>
    </source>
</reference>
<dbReference type="GO" id="GO:0045944">
    <property type="term" value="P:positive regulation of transcription by RNA polymerase II"/>
    <property type="evidence" value="ECO:0007669"/>
    <property type="project" value="TreeGrafter"/>
</dbReference>
<sequence>MYMDSARHSGHAFPPLEPQLTPTSSSTPASIKPDHSDPLGPSTSESSAPMKLSPSPHQFEAALGTSANNLAQSLNNLLETKIDETGHLHENLVEPAMDHMFDQANLYDQPISYDNLLSSEKLPDFITRPVVPDSFNLQGNHKKYLNYFYHDFARVILPLPPSPRYNPAREILLAYGKNHNYLLSAILACGAMQSHRKTKDPQDEKSYCSYLSICLRLLSTILADEAKVNKSVEPMLLTVMLLTSYTAISLLQKWRPHLRAAKDLLSTYAPFSEDPRYSRHNSYVIAFCRNWYMSIENIAGLTAPSGGVLKDDRELELVMYDLPYMKKYWESMLLCREDGFNYVYGYSNTLGVALQKLIKSIKTFKTMKKPRTLSIFTLYDLVSDFRKEEQFEIISKTGIVPKNHFMHPENDLRPPPGFEALSPEAIQKIEYQDGSYDYISWYDICHQSYVIAAYILITSNLGGYPKRHPSVQELVQKAFSLFPFLRAKGMIEYQALIIQVSMYFVGLNCVYKADRDLVARFFENLRQLHSAAASFTLERLKCKWDKYDELHKDDREIIHDDNDFDDDDLDDVMNY</sequence>
<evidence type="ECO:0000313" key="5">
    <source>
        <dbReference type="Proteomes" id="UP000769157"/>
    </source>
</evidence>
<dbReference type="Pfam" id="PF11951">
    <property type="entry name" value="Fungal_trans_2"/>
    <property type="match status" value="1"/>
</dbReference>
<dbReference type="AlphaFoldDB" id="A0A9P8PC83"/>
<dbReference type="Proteomes" id="UP000769157">
    <property type="component" value="Unassembled WGS sequence"/>
</dbReference>
<dbReference type="GO" id="GO:0003700">
    <property type="term" value="F:DNA-binding transcription factor activity"/>
    <property type="evidence" value="ECO:0007669"/>
    <property type="project" value="TreeGrafter"/>
</dbReference>
<dbReference type="PANTHER" id="PTHR37534:SF49">
    <property type="entry name" value="LYSINE BIOSYNTHESIS REGULATORY PROTEIN LYS14"/>
    <property type="match status" value="1"/>
</dbReference>
<dbReference type="OrthoDB" id="424974at2759"/>
<keyword evidence="5" id="KW-1185">Reference proteome</keyword>
<dbReference type="GO" id="GO:0000976">
    <property type="term" value="F:transcription cis-regulatory region binding"/>
    <property type="evidence" value="ECO:0007669"/>
    <property type="project" value="TreeGrafter"/>
</dbReference>
<dbReference type="RefSeq" id="XP_046063036.1">
    <property type="nucleotide sequence ID" value="XM_046203239.1"/>
</dbReference>
<protein>
    <recommendedName>
        <fullName evidence="6">Transcription factor domain-containing protein</fullName>
    </recommendedName>
</protein>
<comment type="caution">
    <text evidence="4">The sequence shown here is derived from an EMBL/GenBank/DDBJ whole genome shotgun (WGS) entry which is preliminary data.</text>
</comment>
<name>A0A9P8PC83_9ASCO</name>
<accession>A0A9P8PC83</accession>
<organism evidence="4 5">
    <name type="scientific">Ogataea philodendri</name>
    <dbReference type="NCBI Taxonomy" id="1378263"/>
    <lineage>
        <taxon>Eukaryota</taxon>
        <taxon>Fungi</taxon>
        <taxon>Dikarya</taxon>
        <taxon>Ascomycota</taxon>
        <taxon>Saccharomycotina</taxon>
        <taxon>Pichiomycetes</taxon>
        <taxon>Pichiales</taxon>
        <taxon>Pichiaceae</taxon>
        <taxon>Ogataea</taxon>
    </lineage>
</organism>
<dbReference type="PANTHER" id="PTHR37534">
    <property type="entry name" value="TRANSCRIPTIONAL ACTIVATOR PROTEIN UGA3"/>
    <property type="match status" value="1"/>
</dbReference>
<evidence type="ECO:0000256" key="1">
    <source>
        <dbReference type="ARBA" id="ARBA00004123"/>
    </source>
</evidence>
<dbReference type="GO" id="GO:0005634">
    <property type="term" value="C:nucleus"/>
    <property type="evidence" value="ECO:0007669"/>
    <property type="project" value="UniProtKB-SubCell"/>
</dbReference>
<feature type="region of interest" description="Disordered" evidence="3">
    <location>
        <begin position="1"/>
        <end position="56"/>
    </location>
</feature>
<evidence type="ECO:0008006" key="6">
    <source>
        <dbReference type="Google" id="ProtNLM"/>
    </source>
</evidence>
<dbReference type="EMBL" id="JAEUBE010000158">
    <property type="protein sequence ID" value="KAH3668622.1"/>
    <property type="molecule type" value="Genomic_DNA"/>
</dbReference>
<proteinExistence type="predicted"/>
<dbReference type="GeneID" id="70234343"/>